<dbReference type="PANTHER" id="PTHR30469:SF16">
    <property type="entry name" value="HAE1 FAMILY EFFLUX PUMP MFP COMPONENT"/>
    <property type="match status" value="1"/>
</dbReference>
<dbReference type="Pfam" id="PF25954">
    <property type="entry name" value="Beta-barrel_RND_2"/>
    <property type="match status" value="1"/>
</dbReference>
<evidence type="ECO:0000313" key="7">
    <source>
        <dbReference type="Proteomes" id="UP000323142"/>
    </source>
</evidence>
<dbReference type="RefSeq" id="WP_149821120.1">
    <property type="nucleotide sequence ID" value="NZ_VUOA01000037.1"/>
</dbReference>
<feature type="domain" description="CzcB-like barrel-sandwich hybrid" evidence="4">
    <location>
        <begin position="71"/>
        <end position="193"/>
    </location>
</feature>
<dbReference type="Pfam" id="PF25989">
    <property type="entry name" value="YknX_C"/>
    <property type="match status" value="1"/>
</dbReference>
<dbReference type="Gene3D" id="2.40.50.100">
    <property type="match status" value="1"/>
</dbReference>
<dbReference type="Proteomes" id="UP000323142">
    <property type="component" value="Unassembled WGS sequence"/>
</dbReference>
<dbReference type="InterPro" id="IPR058792">
    <property type="entry name" value="Beta-barrel_RND_2"/>
</dbReference>
<dbReference type="Pfam" id="PF25973">
    <property type="entry name" value="BSH_CzcB"/>
    <property type="match status" value="1"/>
</dbReference>
<dbReference type="InterPro" id="IPR058647">
    <property type="entry name" value="BSH_CzcB-like"/>
</dbReference>
<sequence>MRSVWKGLLVMLTLALAGGGAYWWFMLRPAGGDDRKAQGRPPPAVVLAPAETARITRTIETLGTARALESVVLTAKSAGRVTAIAFDQGASVRKGDILVRLEGEEIQAEIDSLDAAAAETRQTLERAEYLLSRGSGARAPVEDARRRLQAAESRIDAARRRLEDTVIRAPFDGRIGLRDISVGALVEPGREIAVLDTVSPMAVRFSIPEQQLGRVEAGARIEARTSAFPDERFAGAVQALGSRVDPALRTIEIDARLPNPDGRLRPGMLLTISLVTDTLDDAVVVPPLAVQVRGEQHFVYRVVDGKAQRAEVRIGQREPERVQIEEGIRAGDPIVVGGMQGVNDGQPVRVVEPGAPDAQAGAAQDGRG</sequence>
<dbReference type="Gene3D" id="2.40.30.170">
    <property type="match status" value="1"/>
</dbReference>
<evidence type="ECO:0000256" key="1">
    <source>
        <dbReference type="ARBA" id="ARBA00009477"/>
    </source>
</evidence>
<dbReference type="InterPro" id="IPR006143">
    <property type="entry name" value="RND_pump_MFP"/>
</dbReference>
<evidence type="ECO:0000259" key="5">
    <source>
        <dbReference type="Pfam" id="PF25989"/>
    </source>
</evidence>
<dbReference type="SUPFAM" id="SSF111369">
    <property type="entry name" value="HlyD-like secretion proteins"/>
    <property type="match status" value="1"/>
</dbReference>
<organism evidence="6 7">
    <name type="scientific">Salinarimonas soli</name>
    <dbReference type="NCBI Taxonomy" id="1638099"/>
    <lineage>
        <taxon>Bacteria</taxon>
        <taxon>Pseudomonadati</taxon>
        <taxon>Pseudomonadota</taxon>
        <taxon>Alphaproteobacteria</taxon>
        <taxon>Hyphomicrobiales</taxon>
        <taxon>Salinarimonadaceae</taxon>
        <taxon>Salinarimonas</taxon>
    </lineage>
</organism>
<dbReference type="OrthoDB" id="9811754at2"/>
<feature type="domain" description="YknX-like C-terminal permuted SH3-like" evidence="5">
    <location>
        <begin position="283"/>
        <end position="350"/>
    </location>
</feature>
<proteinExistence type="inferred from homology"/>
<accession>A0A5B2V6L9</accession>
<dbReference type="Gene3D" id="2.40.420.20">
    <property type="match status" value="1"/>
</dbReference>
<protein>
    <submittedName>
        <fullName evidence="6">Efflux RND transporter periplasmic adaptor subunit</fullName>
    </submittedName>
</protein>
<evidence type="ECO:0000313" key="6">
    <source>
        <dbReference type="EMBL" id="KAA2235163.1"/>
    </source>
</evidence>
<evidence type="ECO:0000259" key="3">
    <source>
        <dbReference type="Pfam" id="PF25954"/>
    </source>
</evidence>
<dbReference type="GO" id="GO:0015562">
    <property type="term" value="F:efflux transmembrane transporter activity"/>
    <property type="evidence" value="ECO:0007669"/>
    <property type="project" value="TreeGrafter"/>
</dbReference>
<reference evidence="6 7" key="2">
    <citation type="submission" date="2019-09" db="EMBL/GenBank/DDBJ databases">
        <authorList>
            <person name="Jin C."/>
        </authorList>
    </citation>
    <scope>NUCLEOTIDE SEQUENCE [LARGE SCALE GENOMIC DNA]</scope>
    <source>
        <strain evidence="6 7">BN140002</strain>
    </source>
</reference>
<feature type="coiled-coil region" evidence="2">
    <location>
        <begin position="141"/>
        <end position="168"/>
    </location>
</feature>
<dbReference type="Gene3D" id="1.10.287.470">
    <property type="entry name" value="Helix hairpin bin"/>
    <property type="match status" value="1"/>
</dbReference>
<dbReference type="FunFam" id="2.40.30.170:FF:000010">
    <property type="entry name" value="Efflux RND transporter periplasmic adaptor subunit"/>
    <property type="match status" value="1"/>
</dbReference>
<gene>
    <name evidence="6" type="ORF">F0L46_20675</name>
</gene>
<dbReference type="AlphaFoldDB" id="A0A5B2V6L9"/>
<name>A0A5B2V6L9_9HYPH</name>
<dbReference type="PANTHER" id="PTHR30469">
    <property type="entry name" value="MULTIDRUG RESISTANCE PROTEIN MDTA"/>
    <property type="match status" value="1"/>
</dbReference>
<dbReference type="GO" id="GO:1990281">
    <property type="term" value="C:efflux pump complex"/>
    <property type="evidence" value="ECO:0007669"/>
    <property type="project" value="TreeGrafter"/>
</dbReference>
<comment type="similarity">
    <text evidence="1">Belongs to the membrane fusion protein (MFP) (TC 8.A.1) family.</text>
</comment>
<feature type="domain" description="CusB-like beta-barrel" evidence="3">
    <location>
        <begin position="204"/>
        <end position="276"/>
    </location>
</feature>
<evidence type="ECO:0000256" key="2">
    <source>
        <dbReference type="SAM" id="Coils"/>
    </source>
</evidence>
<keyword evidence="7" id="KW-1185">Reference proteome</keyword>
<evidence type="ECO:0000259" key="4">
    <source>
        <dbReference type="Pfam" id="PF25973"/>
    </source>
</evidence>
<comment type="caution">
    <text evidence="6">The sequence shown here is derived from an EMBL/GenBank/DDBJ whole genome shotgun (WGS) entry which is preliminary data.</text>
</comment>
<reference evidence="6 7" key="1">
    <citation type="submission" date="2019-09" db="EMBL/GenBank/DDBJ databases">
        <title>Salinarimonas rosea gen. nov., sp. nov., a new member of the a-2 subgroup of the Proteobacteria.</title>
        <authorList>
            <person name="Liu J."/>
        </authorList>
    </citation>
    <scope>NUCLEOTIDE SEQUENCE [LARGE SCALE GENOMIC DNA]</scope>
    <source>
        <strain evidence="6 7">BN140002</strain>
    </source>
</reference>
<dbReference type="EMBL" id="VUOA01000037">
    <property type="protein sequence ID" value="KAA2235163.1"/>
    <property type="molecule type" value="Genomic_DNA"/>
</dbReference>
<dbReference type="NCBIfam" id="TIGR01730">
    <property type="entry name" value="RND_mfp"/>
    <property type="match status" value="1"/>
</dbReference>
<dbReference type="InterPro" id="IPR058637">
    <property type="entry name" value="YknX-like_C"/>
</dbReference>
<keyword evidence="2" id="KW-0175">Coiled coil</keyword>